<dbReference type="Proteomes" id="UP000193986">
    <property type="component" value="Unassembled WGS sequence"/>
</dbReference>
<gene>
    <name evidence="1" type="ORF">BCR39DRAFT_543951</name>
</gene>
<dbReference type="PANTHER" id="PTHR40616">
    <property type="entry name" value="LINALOOL DEHYDRATASE_ISOMERASE DOMAIN-CONTAINING PROTEIN"/>
    <property type="match status" value="1"/>
</dbReference>
<name>A0A1Y2ASJ7_9TREE</name>
<dbReference type="AlphaFoldDB" id="A0A1Y2ASJ7"/>
<sequence>MSTRSEYLDSLRLGSVHLAQFDESMRLLDNQSSLPLLWGSVKLSSWYTVGLLSRQRPLDVELANKLLHNGLTQQNLDPEFDRNYGSFKEFMHQPDASGNKALWAAKIYESYDPNNALFFTLACIIIISDFSHLIEPDLLLQIKQAIHRCCKGNALREGGRYGDDMWPSYSNPWFMRCVCCAFVGNLVGDDGLVRQANDWATTAIALWEKYDTPGEFNSPTYAGITMMALGLAKYCPKETVISQAAPRLIESLWNSLGETYNPTLLNIAGPWDRSYGFCMTQYFACIATPLTAASGLRCYPYPLDGSSHYSDAAIVPMQTVVSSYVESFLQPATRDKFTTLTPHSHTALSYFPPHDRRPRRYNFWLEDGLNAGGVDFDEEKLGGPKGEQKQFVPGVIQWDAGKHGGGCGWITVWPSTSCASIVASSDSLTISYPKSLDFPSSAIESNEMELHISALPFLQLDGDSFGSDSHSLPGLDVELSGNVVQQGSRTLEFNHDTQCWGRWFYRLKYTFPDSLRENGSVPTMIVHWKRTTPPVYPFQM</sequence>
<reference evidence="1 2" key="1">
    <citation type="submission" date="2016-07" db="EMBL/GenBank/DDBJ databases">
        <title>Pervasive Adenine N6-methylation of Active Genes in Fungi.</title>
        <authorList>
            <consortium name="DOE Joint Genome Institute"/>
            <person name="Mondo S.J."/>
            <person name="Dannebaum R.O."/>
            <person name="Kuo R.C."/>
            <person name="Labutti K."/>
            <person name="Haridas S."/>
            <person name="Kuo A."/>
            <person name="Salamov A."/>
            <person name="Ahrendt S.R."/>
            <person name="Lipzen A."/>
            <person name="Sullivan W."/>
            <person name="Andreopoulos W.B."/>
            <person name="Clum A."/>
            <person name="Lindquist E."/>
            <person name="Daum C."/>
            <person name="Ramamoorthy G.K."/>
            <person name="Gryganskyi A."/>
            <person name="Culley D."/>
            <person name="Magnuson J.K."/>
            <person name="James T.Y."/>
            <person name="O'Malley M.A."/>
            <person name="Stajich J.E."/>
            <person name="Spatafora J.W."/>
            <person name="Visel A."/>
            <person name="Grigoriev I.V."/>
        </authorList>
    </citation>
    <scope>NUCLEOTIDE SEQUENCE [LARGE SCALE GENOMIC DNA]</scope>
    <source>
        <strain evidence="1 2">68-887.2</strain>
    </source>
</reference>
<dbReference type="InParanoid" id="A0A1Y2ASJ7"/>
<comment type="caution">
    <text evidence="1">The sequence shown here is derived from an EMBL/GenBank/DDBJ whole genome shotgun (WGS) entry which is preliminary data.</text>
</comment>
<protein>
    <submittedName>
        <fullName evidence="1">Uncharacterized protein</fullName>
    </submittedName>
</protein>
<proteinExistence type="predicted"/>
<evidence type="ECO:0000313" key="1">
    <source>
        <dbReference type="EMBL" id="ORY25543.1"/>
    </source>
</evidence>
<evidence type="ECO:0000313" key="2">
    <source>
        <dbReference type="Proteomes" id="UP000193986"/>
    </source>
</evidence>
<dbReference type="OrthoDB" id="2580323at2759"/>
<organism evidence="1 2">
    <name type="scientific">Naematelia encephala</name>
    <dbReference type="NCBI Taxonomy" id="71784"/>
    <lineage>
        <taxon>Eukaryota</taxon>
        <taxon>Fungi</taxon>
        <taxon>Dikarya</taxon>
        <taxon>Basidiomycota</taxon>
        <taxon>Agaricomycotina</taxon>
        <taxon>Tremellomycetes</taxon>
        <taxon>Tremellales</taxon>
        <taxon>Naemateliaceae</taxon>
        <taxon>Naematelia</taxon>
    </lineage>
</organism>
<accession>A0A1Y2ASJ7</accession>
<keyword evidence="2" id="KW-1185">Reference proteome</keyword>
<dbReference type="PANTHER" id="PTHR40616:SF1">
    <property type="entry name" value="LINALOOL DEHYDRATASE_ISOMERASE DOMAIN-CONTAINING PROTEIN"/>
    <property type="match status" value="1"/>
</dbReference>
<dbReference type="EMBL" id="MCFC01000056">
    <property type="protein sequence ID" value="ORY25543.1"/>
    <property type="molecule type" value="Genomic_DNA"/>
</dbReference>